<evidence type="ECO:0000256" key="1">
    <source>
        <dbReference type="SAM" id="SignalP"/>
    </source>
</evidence>
<organism evidence="2 3">
    <name type="scientific">Venustampulla echinocandica</name>
    <dbReference type="NCBI Taxonomy" id="2656787"/>
    <lineage>
        <taxon>Eukaryota</taxon>
        <taxon>Fungi</taxon>
        <taxon>Dikarya</taxon>
        <taxon>Ascomycota</taxon>
        <taxon>Pezizomycotina</taxon>
        <taxon>Leotiomycetes</taxon>
        <taxon>Helotiales</taxon>
        <taxon>Pleuroascaceae</taxon>
        <taxon>Venustampulla</taxon>
    </lineage>
</organism>
<comment type="caution">
    <text evidence="2">The sequence shown here is derived from an EMBL/GenBank/DDBJ whole genome shotgun (WGS) entry which is preliminary data.</text>
</comment>
<proteinExistence type="predicted"/>
<feature type="chain" id="PRO_5017011149" evidence="1">
    <location>
        <begin position="17"/>
        <end position="200"/>
    </location>
</feature>
<name>A0A370TE03_9HELO</name>
<evidence type="ECO:0000313" key="2">
    <source>
        <dbReference type="EMBL" id="RDL32700.1"/>
    </source>
</evidence>
<reference evidence="2 3" key="1">
    <citation type="journal article" date="2018" name="IMA Fungus">
        <title>IMA Genome-F 9: Draft genome sequence of Annulohypoxylon stygium, Aspergillus mulundensis, Berkeleyomyces basicola (syn. Thielaviopsis basicola), Ceratocystis smalleyi, two Cercospora beticola strains, Coleophoma cylindrospora, Fusarium fracticaudum, Phialophora cf. hyalina, and Morchella septimelata.</title>
        <authorList>
            <person name="Wingfield B.D."/>
            <person name="Bills G.F."/>
            <person name="Dong Y."/>
            <person name="Huang W."/>
            <person name="Nel W.J."/>
            <person name="Swalarsk-Parry B.S."/>
            <person name="Vaghefi N."/>
            <person name="Wilken P.M."/>
            <person name="An Z."/>
            <person name="de Beer Z.W."/>
            <person name="De Vos L."/>
            <person name="Chen L."/>
            <person name="Duong T.A."/>
            <person name="Gao Y."/>
            <person name="Hammerbacher A."/>
            <person name="Kikkert J.R."/>
            <person name="Li Y."/>
            <person name="Li H."/>
            <person name="Li K."/>
            <person name="Li Q."/>
            <person name="Liu X."/>
            <person name="Ma X."/>
            <person name="Naidoo K."/>
            <person name="Pethybridge S.J."/>
            <person name="Sun J."/>
            <person name="Steenkamp E.T."/>
            <person name="van der Nest M.A."/>
            <person name="van Wyk S."/>
            <person name="Wingfield M.J."/>
            <person name="Xiong C."/>
            <person name="Yue Q."/>
            <person name="Zhang X."/>
        </authorList>
    </citation>
    <scope>NUCLEOTIDE SEQUENCE [LARGE SCALE GENOMIC DNA]</scope>
    <source>
        <strain evidence="2 3">BP 5553</strain>
    </source>
</reference>
<dbReference type="RefSeq" id="XP_031866422.1">
    <property type="nucleotide sequence ID" value="XM_032017779.1"/>
</dbReference>
<feature type="signal peptide" evidence="1">
    <location>
        <begin position="1"/>
        <end position="16"/>
    </location>
</feature>
<evidence type="ECO:0000313" key="3">
    <source>
        <dbReference type="Proteomes" id="UP000254866"/>
    </source>
</evidence>
<keyword evidence="1" id="KW-0732">Signal</keyword>
<sequence>MQLLTIILGLTASVSAIDVGLRIRNGCDSRSGGWVCTNLNPNVNILSFHKLGTPLNHTISNVLPQLCCGIPSGTFGSIIFYAVPTNWFLELRGHEGGNCARVKTIDTLFGGTEKCLNSGPYTGAGYGFRSNKRGAQEGACSSAPGTCTSTMPDVLFLGDGQKYNIVDMDHGLVEELAGFAQNGSVVADIPEVFKAFEIAA</sequence>
<dbReference type="GeneID" id="43602005"/>
<keyword evidence="3" id="KW-1185">Reference proteome</keyword>
<gene>
    <name evidence="2" type="ORF">BP5553_09156</name>
</gene>
<dbReference type="EMBL" id="NPIC01000010">
    <property type="protein sequence ID" value="RDL32700.1"/>
    <property type="molecule type" value="Genomic_DNA"/>
</dbReference>
<accession>A0A370TE03</accession>
<dbReference type="OrthoDB" id="5383526at2759"/>
<dbReference type="AlphaFoldDB" id="A0A370TE03"/>
<protein>
    <submittedName>
        <fullName evidence="2">Uncharacterized protein</fullName>
    </submittedName>
</protein>
<dbReference type="Proteomes" id="UP000254866">
    <property type="component" value="Unassembled WGS sequence"/>
</dbReference>